<evidence type="ECO:0000313" key="2">
    <source>
        <dbReference type="Proteomes" id="UP000194798"/>
    </source>
</evidence>
<dbReference type="Proteomes" id="UP000194798">
    <property type="component" value="Unassembled WGS sequence"/>
</dbReference>
<proteinExistence type="predicted"/>
<gene>
    <name evidence="1" type="ORF">TPSD3_01090</name>
</gene>
<dbReference type="EMBL" id="MSLT01000002">
    <property type="protein sequence ID" value="OUD16028.1"/>
    <property type="molecule type" value="Genomic_DNA"/>
</dbReference>
<protein>
    <submittedName>
        <fullName evidence="1">Uncharacterized protein</fullName>
    </submittedName>
</protein>
<name>A0A251XBS5_9GAMM</name>
<comment type="caution">
    <text evidence="1">The sequence shown here is derived from an EMBL/GenBank/DDBJ whole genome shotgun (WGS) entry which is preliminary data.</text>
</comment>
<accession>A0A251XBS5</accession>
<sequence>MDIQQLKTIYISQIKDDFTDQEINPNYFNALNSGVNLLFKAVYLERELAHLFISSLEDVLGEKSTDYNAFAAFVTYLEKYLKFICKTSGLKSEYESLSGFIKTLFLDNASFPCHERKDIKKLSGQAPLREFLCTAHCARLDVAHAKEKQQIMPNWCQNQVEILKNRNAVLMVFVLATLKYQEALKAKIRTEEVNNEPSIKSYLEKVVQKFSSLENGFVELNCAGNGYRGNVLELWKKTDGKRFFLFADAGMGKTTTLQYMVLQEAKVV</sequence>
<dbReference type="RefSeq" id="WP_086486755.1">
    <property type="nucleotide sequence ID" value="NZ_MSLT01000002.1"/>
</dbReference>
<dbReference type="AlphaFoldDB" id="A0A251XBS5"/>
<organism evidence="1 2">
    <name type="scientific">Thioflexithrix psekupsensis</name>
    <dbReference type="NCBI Taxonomy" id="1570016"/>
    <lineage>
        <taxon>Bacteria</taxon>
        <taxon>Pseudomonadati</taxon>
        <taxon>Pseudomonadota</taxon>
        <taxon>Gammaproteobacteria</taxon>
        <taxon>Thiotrichales</taxon>
        <taxon>Thioflexithrix</taxon>
    </lineage>
</organism>
<evidence type="ECO:0000313" key="1">
    <source>
        <dbReference type="EMBL" id="OUD16028.1"/>
    </source>
</evidence>
<reference evidence="1 2" key="1">
    <citation type="submission" date="2016-12" db="EMBL/GenBank/DDBJ databases">
        <title>Thioflexothrix psekupsii D3 genome sequencing and assembly.</title>
        <authorList>
            <person name="Fomenkov A."/>
            <person name="Vincze T."/>
            <person name="Grabovich M."/>
            <person name="Anton B.P."/>
            <person name="Dubinina G."/>
            <person name="Orlova M."/>
            <person name="Belousova E."/>
            <person name="Roberts R.J."/>
        </authorList>
    </citation>
    <scope>NUCLEOTIDE SEQUENCE [LARGE SCALE GENOMIC DNA]</scope>
    <source>
        <strain evidence="1">D3</strain>
    </source>
</reference>
<dbReference type="OrthoDB" id="1488560at2"/>
<keyword evidence="2" id="KW-1185">Reference proteome</keyword>